<evidence type="ECO:0000256" key="1">
    <source>
        <dbReference type="ARBA" id="ARBA00004496"/>
    </source>
</evidence>
<dbReference type="InterPro" id="IPR027303">
    <property type="entry name" value="Gln_synth_gly_rich_site"/>
</dbReference>
<evidence type="ECO:0000313" key="22">
    <source>
        <dbReference type="EMBL" id="GHC05130.1"/>
    </source>
</evidence>
<evidence type="ECO:0000259" key="21">
    <source>
        <dbReference type="PROSITE" id="PS51987"/>
    </source>
</evidence>
<feature type="binding site" evidence="13">
    <location>
        <position position="367"/>
    </location>
    <ligand>
        <name>ATP</name>
        <dbReference type="ChEBI" id="CHEBI:30616"/>
    </ligand>
</feature>
<reference evidence="22" key="2">
    <citation type="submission" date="2020-09" db="EMBL/GenBank/DDBJ databases">
        <authorList>
            <person name="Sun Q."/>
            <person name="Kim S."/>
        </authorList>
    </citation>
    <scope>NUCLEOTIDE SEQUENCE</scope>
    <source>
        <strain evidence="22">KCTC 12870</strain>
    </source>
</reference>
<dbReference type="GO" id="GO:0006542">
    <property type="term" value="P:glutamine biosynthetic process"/>
    <property type="evidence" value="ECO:0007669"/>
    <property type="project" value="InterPro"/>
</dbReference>
<dbReference type="FunFam" id="3.30.590.10:FF:000001">
    <property type="entry name" value="Glutamine synthetase"/>
    <property type="match status" value="1"/>
</dbReference>
<evidence type="ECO:0000256" key="12">
    <source>
        <dbReference type="PIRSR" id="PIRSR604809-1"/>
    </source>
</evidence>
<proteinExistence type="inferred from homology"/>
<comment type="subcellular location">
    <subcellularLocation>
        <location evidence="1 18">Cytoplasm</location>
    </subcellularLocation>
</comment>
<feature type="binding site" evidence="12">
    <location>
        <begin position="278"/>
        <end position="279"/>
    </location>
    <ligand>
        <name>L-glutamate</name>
        <dbReference type="ChEBI" id="CHEBI:29985"/>
    </ligand>
</feature>
<keyword evidence="8 14" id="KW-0479">Metal-binding</keyword>
<protein>
    <recommendedName>
        <fullName evidence="4 19">Glutamine synthetase</fullName>
        <ecNumber evidence="19">6.3.1.2</ecNumber>
    </recommendedName>
</protein>
<dbReference type="GO" id="GO:0004356">
    <property type="term" value="F:glutamine synthetase activity"/>
    <property type="evidence" value="ECO:0007669"/>
    <property type="project" value="UniProtKB-EC"/>
</dbReference>
<keyword evidence="10 13" id="KW-0067">ATP-binding</keyword>
<keyword evidence="6 15" id="KW-0597">Phosphoprotein</keyword>
<comment type="subunit">
    <text evidence="3 18">Oligomer of 12 subunits arranged in the form of two hexagons.</text>
</comment>
<dbReference type="NCBIfam" id="TIGR00653">
    <property type="entry name" value="GlnA"/>
    <property type="match status" value="1"/>
</dbReference>
<feature type="binding site" evidence="14">
    <location>
        <position position="372"/>
    </location>
    <ligand>
        <name>Mg(2+)</name>
        <dbReference type="ChEBI" id="CHEBI:18420"/>
        <label>1</label>
    </ligand>
</feature>
<dbReference type="InterPro" id="IPR008146">
    <property type="entry name" value="Gln_synth_cat_dom"/>
</dbReference>
<keyword evidence="23" id="KW-1185">Reference proteome</keyword>
<dbReference type="Pfam" id="PF00120">
    <property type="entry name" value="Gln-synt_C"/>
    <property type="match status" value="1"/>
</dbReference>
<dbReference type="InterPro" id="IPR027302">
    <property type="entry name" value="Gln_synth_N_conserv_site"/>
</dbReference>
<evidence type="ECO:0000256" key="6">
    <source>
        <dbReference type="ARBA" id="ARBA00022553"/>
    </source>
</evidence>
<dbReference type="PROSITE" id="PS00181">
    <property type="entry name" value="GLNA_ATP"/>
    <property type="match status" value="1"/>
</dbReference>
<evidence type="ECO:0000256" key="5">
    <source>
        <dbReference type="ARBA" id="ARBA00022490"/>
    </source>
</evidence>
<evidence type="ECO:0000256" key="8">
    <source>
        <dbReference type="ARBA" id="ARBA00022723"/>
    </source>
</evidence>
<evidence type="ECO:0000256" key="13">
    <source>
        <dbReference type="PIRSR" id="PIRSR604809-2"/>
    </source>
</evidence>
<dbReference type="GO" id="GO:0016020">
    <property type="term" value="C:membrane"/>
    <property type="evidence" value="ECO:0007669"/>
    <property type="project" value="TreeGrafter"/>
</dbReference>
<feature type="binding site" evidence="14">
    <location>
        <position position="234"/>
    </location>
    <ligand>
        <name>Mg(2+)</name>
        <dbReference type="ChEBI" id="CHEBI:18420"/>
        <label>1</label>
    </ligand>
</feature>
<feature type="binding site" evidence="13">
    <location>
        <begin position="285"/>
        <end position="287"/>
    </location>
    <ligand>
        <name>ATP</name>
        <dbReference type="ChEBI" id="CHEBI:30616"/>
    </ligand>
</feature>
<feature type="binding site" evidence="13">
    <location>
        <position position="221"/>
    </location>
    <ligand>
        <name>ATP</name>
        <dbReference type="ChEBI" id="CHEBI:30616"/>
    </ligand>
</feature>
<evidence type="ECO:0000256" key="4">
    <source>
        <dbReference type="ARBA" id="ARBA00021364"/>
    </source>
</evidence>
<sequence>MLANIKNMSFALEAMTPKEVIALAQAKDVKMVDLKFCDLHGAWQHFTVPVNQLSEELFSDGLGFDGSSIRGWKGIEASDMLVIPDPTTAWMDPFTELATLSLLCDIEDPITREPYERSPRGVARKAEQYLLGSGIADTAFFGPEAEFFIFDDVRYGSSVNESFYHVDSAEGAWNTGREEYPNLAYKIRAKEGYLPTPPADKGMDIRNEMVAVMQELGLEVEAQHHEVSTGGQAEIDLKYDKLLRMADMMCVYKYVVRNVAHRRGKTATFMPKPLFGDNGSGMHTHQSLWKSGKPLMAGEGYANLSQNGLYYIGGLLKHAPALCALTNPTSNSYKRLAPGFEAPVMLAYSARNRSAICRIPTYSSSPKAIRVEYRCPDPSANPYLAFSALLMAGLDGIENKIDPGEAMDKNLYDLPPEIASNVARVPSSLSGALQALRADHEFLLKGDVFSADFIKNYIEIKQAEHDAIRLRPHPYEFNMYFDV</sequence>
<evidence type="ECO:0000256" key="10">
    <source>
        <dbReference type="ARBA" id="ARBA00022840"/>
    </source>
</evidence>
<feature type="binding site" evidence="14">
    <location>
        <position position="283"/>
    </location>
    <ligand>
        <name>Mg(2+)</name>
        <dbReference type="ChEBI" id="CHEBI:18420"/>
        <label>1</label>
    </ligand>
</feature>
<keyword evidence="11 14" id="KW-0460">Magnesium</keyword>
<comment type="catalytic activity">
    <reaction evidence="19">
        <text>L-glutamate + NH4(+) + ATP = L-glutamine + ADP + phosphate + H(+)</text>
        <dbReference type="Rhea" id="RHEA:16169"/>
        <dbReference type="ChEBI" id="CHEBI:15378"/>
        <dbReference type="ChEBI" id="CHEBI:28938"/>
        <dbReference type="ChEBI" id="CHEBI:29985"/>
        <dbReference type="ChEBI" id="CHEBI:30616"/>
        <dbReference type="ChEBI" id="CHEBI:43474"/>
        <dbReference type="ChEBI" id="CHEBI:58359"/>
        <dbReference type="ChEBI" id="CHEBI:456216"/>
        <dbReference type="EC" id="6.3.1.2"/>
    </reaction>
</comment>
<dbReference type="Pfam" id="PF03951">
    <property type="entry name" value="Gln-synt_N"/>
    <property type="match status" value="1"/>
</dbReference>
<feature type="binding site" evidence="12">
    <location>
        <position position="341"/>
    </location>
    <ligand>
        <name>L-glutamate</name>
        <dbReference type="ChEBI" id="CHEBI:29985"/>
    </ligand>
</feature>
<keyword evidence="7 19" id="KW-0436">Ligase</keyword>
<organism evidence="22 23">
    <name type="scientific">Cerasicoccus arenae</name>
    <dbReference type="NCBI Taxonomy" id="424488"/>
    <lineage>
        <taxon>Bacteria</taxon>
        <taxon>Pseudomonadati</taxon>
        <taxon>Verrucomicrobiota</taxon>
        <taxon>Opitutia</taxon>
        <taxon>Puniceicoccales</taxon>
        <taxon>Cerasicoccaceae</taxon>
        <taxon>Cerasicoccus</taxon>
    </lineage>
</organism>
<dbReference type="Proteomes" id="UP000642829">
    <property type="component" value="Unassembled WGS sequence"/>
</dbReference>
<dbReference type="InterPro" id="IPR014746">
    <property type="entry name" value="Gln_synth/guanido_kin_cat_dom"/>
</dbReference>
<feature type="binding site" evidence="12">
    <location>
        <position position="353"/>
    </location>
    <ligand>
        <name>L-glutamate</name>
        <dbReference type="ChEBI" id="CHEBI:29985"/>
    </ligand>
</feature>
<keyword evidence="5 18" id="KW-0963">Cytoplasm</keyword>
<dbReference type="InterPro" id="IPR008147">
    <property type="entry name" value="Gln_synt_N"/>
</dbReference>
<evidence type="ECO:0000259" key="20">
    <source>
        <dbReference type="PROSITE" id="PS51986"/>
    </source>
</evidence>
<feature type="binding site" evidence="12">
    <location>
        <position position="335"/>
    </location>
    <ligand>
        <name>L-glutamate</name>
        <dbReference type="ChEBI" id="CHEBI:29985"/>
    </ligand>
</feature>
<feature type="binding site" evidence="13">
    <location>
        <position position="353"/>
    </location>
    <ligand>
        <name>ATP</name>
        <dbReference type="ChEBI" id="CHEBI:30616"/>
    </ligand>
</feature>
<dbReference type="InterPro" id="IPR001637">
    <property type="entry name" value="Gln_synth_I_adenylation_site"/>
</dbReference>
<evidence type="ECO:0000256" key="7">
    <source>
        <dbReference type="ARBA" id="ARBA00022598"/>
    </source>
</evidence>
<dbReference type="EC" id="6.3.1.2" evidence="19"/>
<dbReference type="PANTHER" id="PTHR43407">
    <property type="entry name" value="GLUTAMINE SYNTHETASE"/>
    <property type="match status" value="1"/>
</dbReference>
<evidence type="ECO:0000256" key="17">
    <source>
        <dbReference type="RuleBase" id="RU000384"/>
    </source>
</evidence>
<feature type="binding site" evidence="14">
    <location>
        <position position="144"/>
    </location>
    <ligand>
        <name>Mg(2+)</name>
        <dbReference type="ChEBI" id="CHEBI:18420"/>
        <label>1</label>
    </ligand>
</feature>
<evidence type="ECO:0000256" key="2">
    <source>
        <dbReference type="ARBA" id="ARBA00009897"/>
    </source>
</evidence>
<evidence type="ECO:0000256" key="18">
    <source>
        <dbReference type="RuleBase" id="RU000387"/>
    </source>
</evidence>
<comment type="cofactor">
    <cofactor evidence="14">
        <name>Mg(2+)</name>
        <dbReference type="ChEBI" id="CHEBI:18420"/>
    </cofactor>
    <text evidence="14">Binds 2 Mg(2+) ions per subunit.</text>
</comment>
<feature type="domain" description="GS catalytic" evidence="21">
    <location>
        <begin position="119"/>
        <end position="483"/>
    </location>
</feature>
<dbReference type="EMBL" id="BMXG01000013">
    <property type="protein sequence ID" value="GHC05130.1"/>
    <property type="molecule type" value="Genomic_DNA"/>
</dbReference>
<dbReference type="PROSITE" id="PS51987">
    <property type="entry name" value="GS_CATALYTIC"/>
    <property type="match status" value="1"/>
</dbReference>
<dbReference type="SMART" id="SM01230">
    <property type="entry name" value="Gln-synt_C"/>
    <property type="match status" value="1"/>
</dbReference>
<dbReference type="AlphaFoldDB" id="A0A8J3GDC0"/>
<evidence type="ECO:0000313" key="23">
    <source>
        <dbReference type="Proteomes" id="UP000642829"/>
    </source>
</evidence>
<dbReference type="SUPFAM" id="SSF54368">
    <property type="entry name" value="Glutamine synthetase, N-terminal domain"/>
    <property type="match status" value="1"/>
</dbReference>
<dbReference type="InterPro" id="IPR004809">
    <property type="entry name" value="Gln_synth_I"/>
</dbReference>
<feature type="binding site" evidence="14">
    <location>
        <position position="146"/>
    </location>
    <ligand>
        <name>Mg(2+)</name>
        <dbReference type="ChEBI" id="CHEBI:18420"/>
        <label>1</label>
    </ligand>
</feature>
<dbReference type="Gene3D" id="3.10.20.70">
    <property type="entry name" value="Glutamine synthetase, N-terminal domain"/>
    <property type="match status" value="1"/>
</dbReference>
<dbReference type="PROSITE" id="PS00180">
    <property type="entry name" value="GLNA_1"/>
    <property type="match status" value="1"/>
</dbReference>
<dbReference type="Gene3D" id="3.30.590.10">
    <property type="entry name" value="Glutamine synthetase/guanido kinase, catalytic domain"/>
    <property type="match status" value="1"/>
</dbReference>
<accession>A0A8J3GDC0</accession>
<dbReference type="PROSITE" id="PS00182">
    <property type="entry name" value="GLNA_ADENYLATION"/>
    <property type="match status" value="1"/>
</dbReference>
<dbReference type="GO" id="GO:0005737">
    <property type="term" value="C:cytoplasm"/>
    <property type="evidence" value="ECO:0007669"/>
    <property type="project" value="UniProtKB-SubCell"/>
</dbReference>
<dbReference type="PANTHER" id="PTHR43407:SF1">
    <property type="entry name" value="LENGSIN"/>
    <property type="match status" value="1"/>
</dbReference>
<reference evidence="22" key="1">
    <citation type="journal article" date="2014" name="Int. J. Syst. Evol. Microbiol.">
        <title>Complete genome sequence of Corynebacterium casei LMG S-19264T (=DSM 44701T), isolated from a smear-ripened cheese.</title>
        <authorList>
            <consortium name="US DOE Joint Genome Institute (JGI-PGF)"/>
            <person name="Walter F."/>
            <person name="Albersmeier A."/>
            <person name="Kalinowski J."/>
            <person name="Ruckert C."/>
        </authorList>
    </citation>
    <scope>NUCLEOTIDE SEQUENCE</scope>
    <source>
        <strain evidence="22">KCTC 12870</strain>
    </source>
</reference>
<dbReference type="GO" id="GO:0046872">
    <property type="term" value="F:metal ion binding"/>
    <property type="evidence" value="ECO:0007669"/>
    <property type="project" value="UniProtKB-KW"/>
</dbReference>
<name>A0A8J3GDC0_9BACT</name>
<dbReference type="PROSITE" id="PS51986">
    <property type="entry name" value="GS_BETA_GRASP"/>
    <property type="match status" value="1"/>
</dbReference>
<evidence type="ECO:0000256" key="3">
    <source>
        <dbReference type="ARBA" id="ARBA00011354"/>
    </source>
</evidence>
<evidence type="ECO:0000256" key="14">
    <source>
        <dbReference type="PIRSR" id="PIRSR604809-3"/>
    </source>
</evidence>
<evidence type="ECO:0000256" key="15">
    <source>
        <dbReference type="PIRSR" id="PIRSR604809-50"/>
    </source>
</evidence>
<comment type="similarity">
    <text evidence="2 16 17">Belongs to the glutamine synthetase family.</text>
</comment>
<feature type="binding site" evidence="12">
    <location>
        <position position="374"/>
    </location>
    <ligand>
        <name>L-glutamate</name>
        <dbReference type="ChEBI" id="CHEBI:29985"/>
    </ligand>
</feature>
<feature type="modified residue" description="O-AMP-tyrosine" evidence="15">
    <location>
        <position position="412"/>
    </location>
</feature>
<dbReference type="GO" id="GO:0005524">
    <property type="term" value="F:ATP binding"/>
    <property type="evidence" value="ECO:0007669"/>
    <property type="project" value="UniProtKB-KW"/>
</dbReference>
<keyword evidence="9 13" id="KW-0547">Nucleotide-binding</keyword>
<comment type="caution">
    <text evidence="22">The sequence shown here is derived from an EMBL/GenBank/DDBJ whole genome shotgun (WGS) entry which is preliminary data.</text>
</comment>
<feature type="binding site" evidence="14">
    <location>
        <position position="226"/>
    </location>
    <ligand>
        <name>Mg(2+)</name>
        <dbReference type="ChEBI" id="CHEBI:18420"/>
        <label>1</label>
    </ligand>
</feature>
<dbReference type="InterPro" id="IPR036651">
    <property type="entry name" value="Gln_synt_N_sf"/>
</dbReference>
<dbReference type="SUPFAM" id="SSF55931">
    <property type="entry name" value="Glutamine synthetase/guanido kinase"/>
    <property type="match status" value="1"/>
</dbReference>
<dbReference type="GO" id="GO:0019740">
    <property type="term" value="P:nitrogen utilization"/>
    <property type="evidence" value="ECO:0007669"/>
    <property type="project" value="TreeGrafter"/>
</dbReference>
<evidence type="ECO:0000256" key="9">
    <source>
        <dbReference type="ARBA" id="ARBA00022741"/>
    </source>
</evidence>
<evidence type="ECO:0000256" key="19">
    <source>
        <dbReference type="RuleBase" id="RU004356"/>
    </source>
</evidence>
<gene>
    <name evidence="22" type="primary">glnA</name>
    <name evidence="22" type="ORF">GCM10007047_22640</name>
</gene>
<evidence type="ECO:0000256" key="11">
    <source>
        <dbReference type="ARBA" id="ARBA00022842"/>
    </source>
</evidence>
<feature type="domain" description="GS beta-grasp" evidence="20">
    <location>
        <begin position="27"/>
        <end position="111"/>
    </location>
</feature>
<evidence type="ECO:0000256" key="16">
    <source>
        <dbReference type="PROSITE-ProRule" id="PRU01330"/>
    </source>
</evidence>